<dbReference type="EMBL" id="JAINUF010000017">
    <property type="protein sequence ID" value="KAJ8339055.1"/>
    <property type="molecule type" value="Genomic_DNA"/>
</dbReference>
<evidence type="ECO:0000313" key="1">
    <source>
        <dbReference type="EMBL" id="KAJ8339055.1"/>
    </source>
</evidence>
<protein>
    <submittedName>
        <fullName evidence="1">Uncharacterized protein</fullName>
    </submittedName>
</protein>
<evidence type="ECO:0000313" key="2">
    <source>
        <dbReference type="Proteomes" id="UP001152622"/>
    </source>
</evidence>
<accession>A0A9Q1EHV9</accession>
<organism evidence="1 2">
    <name type="scientific">Synaphobranchus kaupii</name>
    <name type="common">Kaup's arrowtooth eel</name>
    <dbReference type="NCBI Taxonomy" id="118154"/>
    <lineage>
        <taxon>Eukaryota</taxon>
        <taxon>Metazoa</taxon>
        <taxon>Chordata</taxon>
        <taxon>Craniata</taxon>
        <taxon>Vertebrata</taxon>
        <taxon>Euteleostomi</taxon>
        <taxon>Actinopterygii</taxon>
        <taxon>Neopterygii</taxon>
        <taxon>Teleostei</taxon>
        <taxon>Anguilliformes</taxon>
        <taxon>Synaphobranchidae</taxon>
        <taxon>Synaphobranchus</taxon>
    </lineage>
</organism>
<sequence length="79" mass="8151">MERCAASVRFEGLLAGTLACGGAHAGRGGTCDRDVAGPQTSEGSADPRLCHPLWPGQRGITTGSLVLNAWGQRSQSVRS</sequence>
<proteinExistence type="predicted"/>
<comment type="caution">
    <text evidence="1">The sequence shown here is derived from an EMBL/GenBank/DDBJ whole genome shotgun (WGS) entry which is preliminary data.</text>
</comment>
<dbReference type="Proteomes" id="UP001152622">
    <property type="component" value="Chromosome 17"/>
</dbReference>
<reference evidence="1" key="1">
    <citation type="journal article" date="2023" name="Science">
        <title>Genome structures resolve the early diversification of teleost fishes.</title>
        <authorList>
            <person name="Parey E."/>
            <person name="Louis A."/>
            <person name="Montfort J."/>
            <person name="Bouchez O."/>
            <person name="Roques C."/>
            <person name="Iampietro C."/>
            <person name="Lluch J."/>
            <person name="Castinel A."/>
            <person name="Donnadieu C."/>
            <person name="Desvignes T."/>
            <person name="Floi Bucao C."/>
            <person name="Jouanno E."/>
            <person name="Wen M."/>
            <person name="Mejri S."/>
            <person name="Dirks R."/>
            <person name="Jansen H."/>
            <person name="Henkel C."/>
            <person name="Chen W.J."/>
            <person name="Zahm M."/>
            <person name="Cabau C."/>
            <person name="Klopp C."/>
            <person name="Thompson A.W."/>
            <person name="Robinson-Rechavi M."/>
            <person name="Braasch I."/>
            <person name="Lecointre G."/>
            <person name="Bobe J."/>
            <person name="Postlethwait J.H."/>
            <person name="Berthelot C."/>
            <person name="Roest Crollius H."/>
            <person name="Guiguen Y."/>
        </authorList>
    </citation>
    <scope>NUCLEOTIDE SEQUENCE</scope>
    <source>
        <strain evidence="1">WJC10195</strain>
    </source>
</reference>
<name>A0A9Q1EHV9_SYNKA</name>
<keyword evidence="2" id="KW-1185">Reference proteome</keyword>
<gene>
    <name evidence="1" type="ORF">SKAU_G00358410</name>
</gene>
<dbReference type="AlphaFoldDB" id="A0A9Q1EHV9"/>